<evidence type="ECO:0000313" key="3">
    <source>
        <dbReference type="EMBL" id="SFR95689.1"/>
    </source>
</evidence>
<feature type="transmembrane region" description="Helical" evidence="2">
    <location>
        <begin position="69"/>
        <end position="90"/>
    </location>
</feature>
<accession>A0A1I6KWS3</accession>
<dbReference type="EMBL" id="FOYZ01000011">
    <property type="protein sequence ID" value="SFR95689.1"/>
    <property type="molecule type" value="Genomic_DNA"/>
</dbReference>
<name>A0A1I6KWS3_9FIRM</name>
<dbReference type="RefSeq" id="WP_092561858.1">
    <property type="nucleotide sequence ID" value="NZ_FOYZ01000011.1"/>
</dbReference>
<sequence>MEKKQYNLNRNEYVVDGSAAKKLSRKASYTYNDSLENWNDEQERRERRRQAEERKRKQERKAKENRMDFSTFIFLCGAIALTMYVCVSYLKVQSDNLVKKNAIASLESEIITLKNENKVALDRVNSAQDLSYIYDVATKQLGMVHASENQVIPYESTKSDFVKQYADIPESTSEGVVGEILDKFAK</sequence>
<keyword evidence="2" id="KW-0812">Transmembrane</keyword>
<evidence type="ECO:0000256" key="2">
    <source>
        <dbReference type="SAM" id="Phobius"/>
    </source>
</evidence>
<dbReference type="AlphaFoldDB" id="A0A1I6KWS3"/>
<dbReference type="Pfam" id="PF04977">
    <property type="entry name" value="DivIC"/>
    <property type="match status" value="1"/>
</dbReference>
<protein>
    <submittedName>
        <fullName evidence="3">Septum formation initiator</fullName>
    </submittedName>
</protein>
<feature type="region of interest" description="Disordered" evidence="1">
    <location>
        <begin position="34"/>
        <end position="61"/>
    </location>
</feature>
<organism evidence="3 4">
    <name type="scientific">Anaeromicropila populeti</name>
    <dbReference type="NCBI Taxonomy" id="37658"/>
    <lineage>
        <taxon>Bacteria</taxon>
        <taxon>Bacillati</taxon>
        <taxon>Bacillota</taxon>
        <taxon>Clostridia</taxon>
        <taxon>Lachnospirales</taxon>
        <taxon>Lachnospiraceae</taxon>
        <taxon>Anaeromicropila</taxon>
    </lineage>
</organism>
<feature type="compositionally biased region" description="Basic and acidic residues" evidence="1">
    <location>
        <begin position="41"/>
        <end position="61"/>
    </location>
</feature>
<keyword evidence="2" id="KW-0472">Membrane</keyword>
<dbReference type="Proteomes" id="UP000199659">
    <property type="component" value="Unassembled WGS sequence"/>
</dbReference>
<dbReference type="OrthoDB" id="2051525at2"/>
<gene>
    <name evidence="3" type="ORF">SAMN05661086_02801</name>
</gene>
<evidence type="ECO:0000313" key="4">
    <source>
        <dbReference type="Proteomes" id="UP000199659"/>
    </source>
</evidence>
<dbReference type="STRING" id="37658.SAMN05661086_02801"/>
<keyword evidence="4" id="KW-1185">Reference proteome</keyword>
<dbReference type="InterPro" id="IPR007060">
    <property type="entry name" value="FtsL/DivIC"/>
</dbReference>
<keyword evidence="2" id="KW-1133">Transmembrane helix</keyword>
<evidence type="ECO:0000256" key="1">
    <source>
        <dbReference type="SAM" id="MobiDB-lite"/>
    </source>
</evidence>
<proteinExistence type="predicted"/>
<reference evidence="3 4" key="1">
    <citation type="submission" date="2016-10" db="EMBL/GenBank/DDBJ databases">
        <authorList>
            <person name="de Groot N.N."/>
        </authorList>
    </citation>
    <scope>NUCLEOTIDE SEQUENCE [LARGE SCALE GENOMIC DNA]</scope>
    <source>
        <strain evidence="3 4">743A</strain>
    </source>
</reference>